<accession>A0ABP5SHT6</accession>
<organism evidence="2 3">
    <name type="scientific">Dactylosporangium salmoneum</name>
    <dbReference type="NCBI Taxonomy" id="53361"/>
    <lineage>
        <taxon>Bacteria</taxon>
        <taxon>Bacillati</taxon>
        <taxon>Actinomycetota</taxon>
        <taxon>Actinomycetes</taxon>
        <taxon>Micromonosporales</taxon>
        <taxon>Micromonosporaceae</taxon>
        <taxon>Dactylosporangium</taxon>
    </lineage>
</organism>
<dbReference type="RefSeq" id="WP_344611029.1">
    <property type="nucleotide sequence ID" value="NZ_BAAARV010000006.1"/>
</dbReference>
<evidence type="ECO:0000313" key="2">
    <source>
        <dbReference type="EMBL" id="GAA2331522.1"/>
    </source>
</evidence>
<dbReference type="SMART" id="SM00881">
    <property type="entry name" value="CoA_binding"/>
    <property type="match status" value="1"/>
</dbReference>
<name>A0ABP5SHT6_9ACTN</name>
<dbReference type="InterPro" id="IPR003781">
    <property type="entry name" value="CoA-bd"/>
</dbReference>
<protein>
    <submittedName>
        <fullName evidence="2">Bifunctional acetate--CoA ligase family protein/GNAT family N-acetyltransferase</fullName>
    </submittedName>
</protein>
<keyword evidence="2" id="KW-0436">Ligase</keyword>
<keyword evidence="3" id="KW-1185">Reference proteome</keyword>
<dbReference type="GO" id="GO:0016874">
    <property type="term" value="F:ligase activity"/>
    <property type="evidence" value="ECO:0007669"/>
    <property type="project" value="UniProtKB-KW"/>
</dbReference>
<dbReference type="InterPro" id="IPR013815">
    <property type="entry name" value="ATP_grasp_subdomain_1"/>
</dbReference>
<dbReference type="EMBL" id="BAAARV010000006">
    <property type="protein sequence ID" value="GAA2331522.1"/>
    <property type="molecule type" value="Genomic_DNA"/>
</dbReference>
<dbReference type="Gene3D" id="3.30.1490.20">
    <property type="entry name" value="ATP-grasp fold, A domain"/>
    <property type="match status" value="1"/>
</dbReference>
<dbReference type="SUPFAM" id="SSF56059">
    <property type="entry name" value="Glutathione synthetase ATP-binding domain-like"/>
    <property type="match status" value="1"/>
</dbReference>
<comment type="caution">
    <text evidence="2">The sequence shown here is derived from an EMBL/GenBank/DDBJ whole genome shotgun (WGS) entry which is preliminary data.</text>
</comment>
<dbReference type="SUPFAM" id="SSF52210">
    <property type="entry name" value="Succinyl-CoA synthetase domains"/>
    <property type="match status" value="2"/>
</dbReference>
<dbReference type="Gene3D" id="3.40.50.261">
    <property type="entry name" value="Succinyl-CoA synthetase domains"/>
    <property type="match status" value="2"/>
</dbReference>
<evidence type="ECO:0000259" key="1">
    <source>
        <dbReference type="SMART" id="SM00881"/>
    </source>
</evidence>
<gene>
    <name evidence="2" type="ORF">GCM10010170_010070</name>
</gene>
<dbReference type="Gene3D" id="3.40.50.720">
    <property type="entry name" value="NAD(P)-binding Rossmann-like Domain"/>
    <property type="match status" value="1"/>
</dbReference>
<dbReference type="InterPro" id="IPR032875">
    <property type="entry name" value="Succ_CoA_lig_flav_dom"/>
</dbReference>
<dbReference type="InterPro" id="IPR016102">
    <property type="entry name" value="Succinyl-CoA_synth-like"/>
</dbReference>
<reference evidence="3" key="1">
    <citation type="journal article" date="2019" name="Int. J. Syst. Evol. Microbiol.">
        <title>The Global Catalogue of Microorganisms (GCM) 10K type strain sequencing project: providing services to taxonomists for standard genome sequencing and annotation.</title>
        <authorList>
            <consortium name="The Broad Institute Genomics Platform"/>
            <consortium name="The Broad Institute Genome Sequencing Center for Infectious Disease"/>
            <person name="Wu L."/>
            <person name="Ma J."/>
        </authorList>
    </citation>
    <scope>NUCLEOTIDE SEQUENCE [LARGE SCALE GENOMIC DNA]</scope>
    <source>
        <strain evidence="3">JCM 3272</strain>
    </source>
</reference>
<evidence type="ECO:0000313" key="3">
    <source>
        <dbReference type="Proteomes" id="UP001501444"/>
    </source>
</evidence>
<proteinExistence type="predicted"/>
<dbReference type="Pfam" id="PF13549">
    <property type="entry name" value="ATP-grasp_5"/>
    <property type="match status" value="1"/>
</dbReference>
<dbReference type="SUPFAM" id="SSF51735">
    <property type="entry name" value="NAD(P)-binding Rossmann-fold domains"/>
    <property type="match status" value="1"/>
</dbReference>
<feature type="domain" description="CoA-binding" evidence="1">
    <location>
        <begin position="15"/>
        <end position="110"/>
    </location>
</feature>
<dbReference type="InterPro" id="IPR036291">
    <property type="entry name" value="NAD(P)-bd_dom_sf"/>
</dbReference>
<dbReference type="PANTHER" id="PTHR42793:SF1">
    <property type="entry name" value="PEPTIDYL-LYSINE N-ACETYLTRANSFERASE PATZ"/>
    <property type="match status" value="1"/>
</dbReference>
<dbReference type="PANTHER" id="PTHR42793">
    <property type="entry name" value="COA BINDING DOMAIN CONTAINING PROTEIN"/>
    <property type="match status" value="1"/>
</dbReference>
<sequence>MAETTAIERAGLDALFAPRRCAVLGASRQPGKLGAVMGRSLAAAAGGVALINSRAPDPRAGISGDLRQAIDVGGPIDFAAICLPAPACPDAVREAGAAGVRAVLVCAGGFAESGPSGLALQDELRRAAVEGGVRLLGPNTSGFVVPGRRLVASFVPAMSHVLPGRIAVVAASGGVHHTIALMLAAHGHGISLGVGLGNAVDVGTADVLDYLTRHEETAAVALHVESITDAAALLPTVERLVADRPVVASIVGRHDIGAFAQSHTGALATSWRTARAALRQAGAVLVDDERALIDAVVALSRTRLRPSPRPGIALVTAQAGPGLITLDQLRGRGVHLPELAAASRERLAAVLPPLTYQANPVDTGRPGPGFADVIDITAEDPGVDLVGVYALIEPGAVDLPAALAARTCPESAPVIVGIGGAGDDVSDTARRLLDAGIVCVPGPTALATALAALADDAKARDRLRRVPDRDASRASTIGFGASRGWDEQQIKIALAGLGLNVPPGHRCASRDGARQALAALAAPVAAKILRPIIAHKTDAGGVRLNLHTDADIVAAWDSLAAIGASEVLVEAMSPPGVDLVVGARRDPAVGPIVLVGLGGTAAEVLGDVAVRLAPLSVREAATMVEDLAGRALLNGYRGGPVLAVGELAETLVLLGDILTEHPDVSDIEINPLRLTHDGLWVLDALITHLDQGGHTP</sequence>
<dbReference type="Proteomes" id="UP001501444">
    <property type="component" value="Unassembled WGS sequence"/>
</dbReference>
<dbReference type="Pfam" id="PF13380">
    <property type="entry name" value="CoA_binding_2"/>
    <property type="match status" value="1"/>
</dbReference>
<dbReference type="Gene3D" id="3.30.470.20">
    <property type="entry name" value="ATP-grasp fold, B domain"/>
    <property type="match status" value="1"/>
</dbReference>
<dbReference type="Pfam" id="PF13607">
    <property type="entry name" value="Succ_CoA_lig"/>
    <property type="match status" value="1"/>
</dbReference>